<reference evidence="1" key="1">
    <citation type="journal article" date="2023" name="IScience">
        <title>Live-bearing cockroach genome reveals convergent evolutionary mechanisms linked to viviparity in insects and beyond.</title>
        <authorList>
            <person name="Fouks B."/>
            <person name="Harrison M.C."/>
            <person name="Mikhailova A.A."/>
            <person name="Marchal E."/>
            <person name="English S."/>
            <person name="Carruthers M."/>
            <person name="Jennings E.C."/>
            <person name="Chiamaka E.L."/>
            <person name="Frigard R.A."/>
            <person name="Pippel M."/>
            <person name="Attardo G.M."/>
            <person name="Benoit J.B."/>
            <person name="Bornberg-Bauer E."/>
            <person name="Tobe S.S."/>
        </authorList>
    </citation>
    <scope>NUCLEOTIDE SEQUENCE</scope>
    <source>
        <strain evidence="1">Stay&amp;Tobe</strain>
    </source>
</reference>
<evidence type="ECO:0000313" key="1">
    <source>
        <dbReference type="EMBL" id="KAJ9596155.1"/>
    </source>
</evidence>
<evidence type="ECO:0000313" key="2">
    <source>
        <dbReference type="Proteomes" id="UP001233999"/>
    </source>
</evidence>
<reference evidence="1" key="2">
    <citation type="submission" date="2023-05" db="EMBL/GenBank/DDBJ databases">
        <authorList>
            <person name="Fouks B."/>
        </authorList>
    </citation>
    <scope>NUCLEOTIDE SEQUENCE</scope>
    <source>
        <strain evidence="1">Stay&amp;Tobe</strain>
        <tissue evidence="1">Testes</tissue>
    </source>
</reference>
<accession>A0AAD8EMG7</accession>
<feature type="non-terminal residue" evidence="1">
    <location>
        <position position="1"/>
    </location>
</feature>
<feature type="non-terminal residue" evidence="1">
    <location>
        <position position="72"/>
    </location>
</feature>
<dbReference type="EMBL" id="JASPKZ010002230">
    <property type="protein sequence ID" value="KAJ9596155.1"/>
    <property type="molecule type" value="Genomic_DNA"/>
</dbReference>
<sequence length="72" mass="8257">RNLNRKVAVQAVHDVRIQSNRTVKSKRVRTLSTQTSRSSVLEDTDDRAKYGISSRHITTFVTRKDVEDDNSI</sequence>
<protein>
    <submittedName>
        <fullName evidence="1">Uncharacterized protein</fullName>
    </submittedName>
</protein>
<proteinExistence type="predicted"/>
<dbReference type="Proteomes" id="UP001233999">
    <property type="component" value="Unassembled WGS sequence"/>
</dbReference>
<name>A0AAD8EMG7_DIPPU</name>
<comment type="caution">
    <text evidence="1">The sequence shown here is derived from an EMBL/GenBank/DDBJ whole genome shotgun (WGS) entry which is preliminary data.</text>
</comment>
<keyword evidence="2" id="KW-1185">Reference proteome</keyword>
<dbReference type="AlphaFoldDB" id="A0AAD8EMG7"/>
<gene>
    <name evidence="1" type="ORF">L9F63_027222</name>
</gene>
<organism evidence="1 2">
    <name type="scientific">Diploptera punctata</name>
    <name type="common">Pacific beetle cockroach</name>
    <dbReference type="NCBI Taxonomy" id="6984"/>
    <lineage>
        <taxon>Eukaryota</taxon>
        <taxon>Metazoa</taxon>
        <taxon>Ecdysozoa</taxon>
        <taxon>Arthropoda</taxon>
        <taxon>Hexapoda</taxon>
        <taxon>Insecta</taxon>
        <taxon>Pterygota</taxon>
        <taxon>Neoptera</taxon>
        <taxon>Polyneoptera</taxon>
        <taxon>Dictyoptera</taxon>
        <taxon>Blattodea</taxon>
        <taxon>Blaberoidea</taxon>
        <taxon>Blaberidae</taxon>
        <taxon>Diplopterinae</taxon>
        <taxon>Diploptera</taxon>
    </lineage>
</organism>